<protein>
    <submittedName>
        <fullName evidence="1">Uncharacterized protein</fullName>
    </submittedName>
</protein>
<accession>A0ACC2CBT5</accession>
<name>A0ACC2CBT5_DIPCM</name>
<dbReference type="EMBL" id="CM055102">
    <property type="protein sequence ID" value="KAJ7539348.1"/>
    <property type="molecule type" value="Genomic_DNA"/>
</dbReference>
<gene>
    <name evidence="1" type="ORF">O6H91_11G088300</name>
</gene>
<organism evidence="1 2">
    <name type="scientific">Diphasiastrum complanatum</name>
    <name type="common">Issler's clubmoss</name>
    <name type="synonym">Lycopodium complanatum</name>
    <dbReference type="NCBI Taxonomy" id="34168"/>
    <lineage>
        <taxon>Eukaryota</taxon>
        <taxon>Viridiplantae</taxon>
        <taxon>Streptophyta</taxon>
        <taxon>Embryophyta</taxon>
        <taxon>Tracheophyta</taxon>
        <taxon>Lycopodiopsida</taxon>
        <taxon>Lycopodiales</taxon>
        <taxon>Lycopodiaceae</taxon>
        <taxon>Lycopodioideae</taxon>
        <taxon>Diphasiastrum</taxon>
    </lineage>
</organism>
<keyword evidence="2" id="KW-1185">Reference proteome</keyword>
<reference evidence="2" key="1">
    <citation type="journal article" date="2024" name="Proc. Natl. Acad. Sci. U.S.A.">
        <title>Extraordinary preservation of gene collinearity over three hundred million years revealed in homosporous lycophytes.</title>
        <authorList>
            <person name="Li C."/>
            <person name="Wickell D."/>
            <person name="Kuo L.Y."/>
            <person name="Chen X."/>
            <person name="Nie B."/>
            <person name="Liao X."/>
            <person name="Peng D."/>
            <person name="Ji J."/>
            <person name="Jenkins J."/>
            <person name="Williams M."/>
            <person name="Shu S."/>
            <person name="Plott C."/>
            <person name="Barry K."/>
            <person name="Rajasekar S."/>
            <person name="Grimwood J."/>
            <person name="Han X."/>
            <person name="Sun S."/>
            <person name="Hou Z."/>
            <person name="He W."/>
            <person name="Dai G."/>
            <person name="Sun C."/>
            <person name="Schmutz J."/>
            <person name="Leebens-Mack J.H."/>
            <person name="Li F.W."/>
            <person name="Wang L."/>
        </authorList>
    </citation>
    <scope>NUCLEOTIDE SEQUENCE [LARGE SCALE GENOMIC DNA]</scope>
    <source>
        <strain evidence="2">cv. PW_Plant_1</strain>
    </source>
</reference>
<evidence type="ECO:0000313" key="1">
    <source>
        <dbReference type="EMBL" id="KAJ7539348.1"/>
    </source>
</evidence>
<evidence type="ECO:0000313" key="2">
    <source>
        <dbReference type="Proteomes" id="UP001162992"/>
    </source>
</evidence>
<comment type="caution">
    <text evidence="1">The sequence shown here is derived from an EMBL/GenBank/DDBJ whole genome shotgun (WGS) entry which is preliminary data.</text>
</comment>
<dbReference type="Proteomes" id="UP001162992">
    <property type="component" value="Chromosome 11"/>
</dbReference>
<sequence length="367" mass="39317">MHAGDGEDEIVRDNEIPTTAAGLPWWNGVGAAKTEKPVYGQLATDVSVASKAVTFVLPSHVQHSQPQVLAQTQLDNQEGRKPTSSSSQPLPAQPGFDENGQDEHLRQQQGTTAGIPPPPGEYILPHTQLGLGQSLVRTAYPYADPYFGGIVAAYGAQAMIHPHMLGVQQARMPLPSEIVEEEPVYVNAKQYHGILRRRQIRAKAESENKLIKTRKPYLHESRHQHALKRARGCGGRFLNTKSKDESTRGSPNCFRSLDRPSLQAPTSTEAKSSGILISGFSAQDSGRSPPAVGSMTQSANAGNDTNLSSHLNSSTGAQGNNSSNNHQNQSFNMSAFHSLPEGFDGGQSAQTSNMVAAGAQQKAVATQ</sequence>
<proteinExistence type="predicted"/>